<name>A0A1L8SGG6_ENTCA</name>
<dbReference type="EMBL" id="QRMZ01000026">
    <property type="protein sequence ID" value="RHK04585.1"/>
    <property type="molecule type" value="Genomic_DNA"/>
</dbReference>
<organism evidence="6 7">
    <name type="scientific">Enterococcus casseliflavus</name>
    <name type="common">Enterococcus flavescens</name>
    <dbReference type="NCBI Taxonomy" id="37734"/>
    <lineage>
        <taxon>Bacteria</taxon>
        <taxon>Bacillati</taxon>
        <taxon>Bacillota</taxon>
        <taxon>Bacilli</taxon>
        <taxon>Lactobacillales</taxon>
        <taxon>Enterococcaceae</taxon>
        <taxon>Enterococcus</taxon>
    </lineage>
</organism>
<dbReference type="InterPro" id="IPR024425">
    <property type="entry name" value="LiaF-like_C"/>
</dbReference>
<dbReference type="InterPro" id="IPR016975">
    <property type="entry name" value="Cell_wall_LiaF"/>
</dbReference>
<keyword evidence="1" id="KW-0812">Transmembrane</keyword>
<dbReference type="Proteomes" id="UP001253851">
    <property type="component" value="Unassembled WGS sequence"/>
</dbReference>
<feature type="transmembrane region" description="Helical" evidence="1">
    <location>
        <begin position="29"/>
        <end position="45"/>
    </location>
</feature>
<dbReference type="GeneID" id="91574545"/>
<dbReference type="Pfam" id="PF09922">
    <property type="entry name" value="LiaF-like_C"/>
    <property type="match status" value="1"/>
</dbReference>
<comment type="caution">
    <text evidence="6">The sequence shown here is derived from an EMBL/GenBank/DDBJ whole genome shotgun (WGS) entry which is preliminary data.</text>
</comment>
<evidence type="ECO:0000259" key="2">
    <source>
        <dbReference type="Pfam" id="PF09922"/>
    </source>
</evidence>
<evidence type="ECO:0000256" key="1">
    <source>
        <dbReference type="SAM" id="Phobius"/>
    </source>
</evidence>
<dbReference type="Pfam" id="PF24661">
    <property type="entry name" value="DUF7649"/>
    <property type="match status" value="1"/>
</dbReference>
<dbReference type="EMBL" id="JARQDZ010000003">
    <property type="protein sequence ID" value="MDT2982874.1"/>
    <property type="molecule type" value="Genomic_DNA"/>
</dbReference>
<feature type="domain" description="Cell wall-active antibiotics response LiaF-like C-terminal" evidence="2">
    <location>
        <begin position="128"/>
        <end position="240"/>
    </location>
</feature>
<evidence type="ECO:0000313" key="6">
    <source>
        <dbReference type="EMBL" id="RHK04585.1"/>
    </source>
</evidence>
<keyword evidence="1" id="KW-0472">Membrane</keyword>
<reference evidence="6 7" key="1">
    <citation type="submission" date="2018-08" db="EMBL/GenBank/DDBJ databases">
        <title>A genome reference for cultivated species of the human gut microbiota.</title>
        <authorList>
            <person name="Zou Y."/>
            <person name="Xue W."/>
            <person name="Luo G."/>
        </authorList>
    </citation>
    <scope>NUCLEOTIDE SEQUENCE [LARGE SCALE GENOMIC DNA]</scope>
    <source>
        <strain evidence="6 7">AF48-16</strain>
    </source>
</reference>
<feature type="domain" description="DUF7649" evidence="3">
    <location>
        <begin position="2"/>
        <end position="88"/>
    </location>
</feature>
<dbReference type="EMBL" id="JARQDV010000003">
    <property type="protein sequence ID" value="MDT2964285.1"/>
    <property type="molecule type" value="Genomic_DNA"/>
</dbReference>
<dbReference type="PIRSF" id="PIRSF031509">
    <property type="entry name" value="Cell_wall_LiaF/YvqF"/>
    <property type="match status" value="1"/>
</dbReference>
<dbReference type="NCBIfam" id="NF040535">
    <property type="entry name" value="LiaF_C_term"/>
    <property type="match status" value="1"/>
</dbReference>
<protein>
    <submittedName>
        <fullName evidence="4">Cell wall-active antibiotics response protein LiaF</fullName>
    </submittedName>
</protein>
<feature type="transmembrane region" description="Helical" evidence="1">
    <location>
        <begin position="7"/>
        <end position="23"/>
    </location>
</feature>
<evidence type="ECO:0000313" key="5">
    <source>
        <dbReference type="EMBL" id="MDT2982874.1"/>
    </source>
</evidence>
<gene>
    <name evidence="4" type="primary">liaF</name>
    <name evidence="6" type="ORF">DW084_15690</name>
    <name evidence="4" type="ORF">P7I32_06665</name>
    <name evidence="5" type="ORF">P7I34_09380</name>
</gene>
<dbReference type="AlphaFoldDB" id="A0A1L8SGG6"/>
<dbReference type="OrthoDB" id="2351415at2"/>
<keyword evidence="1" id="KW-1133">Transmembrane helix</keyword>
<dbReference type="Proteomes" id="UP001268896">
    <property type="component" value="Unassembled WGS sequence"/>
</dbReference>
<reference evidence="4 8" key="2">
    <citation type="submission" date="2023-03" db="EMBL/GenBank/DDBJ databases">
        <authorList>
            <person name="Shen W."/>
            <person name="Cai J."/>
        </authorList>
    </citation>
    <scope>NUCLEOTIDE SEQUENCE [LARGE SCALE GENOMIC DNA]</scope>
    <source>
        <strain evidence="5 8">B516</strain>
        <strain evidence="4">K72-2</strain>
    </source>
</reference>
<evidence type="ECO:0000313" key="4">
    <source>
        <dbReference type="EMBL" id="MDT2964285.1"/>
    </source>
</evidence>
<proteinExistence type="predicted"/>
<dbReference type="InterPro" id="IPR056066">
    <property type="entry name" value="DUF7649"/>
</dbReference>
<accession>A0A1L8SGG6</accession>
<sequence>MKSPWRFFFIVEALLLLFAVWQILSNPPLLFLLILGVTCLVLVNRSERKSNFKNFLMVSSSIAILISLLNSPALWLMLIFAILFIGLKGVEITGIDLTKNSFWRKKQMIIVETEEPKADHPLKQKQQWLGNERIGSQVYEWDDINLDILTGDTFIDLGNTLLPKKENVVIVRKGFGRTRILVPAGIAIKLEHSTFIGSVIFEGEETSLKNEKVTIYSPDYGENSRRLKILTNTLVGDVEVIRV</sequence>
<evidence type="ECO:0000313" key="8">
    <source>
        <dbReference type="Proteomes" id="UP001253851"/>
    </source>
</evidence>
<dbReference type="RefSeq" id="WP_010749367.1">
    <property type="nucleotide sequence ID" value="NZ_BAAAXK010000011.1"/>
</dbReference>
<dbReference type="InterPro" id="IPR047793">
    <property type="entry name" value="LiaF_C"/>
</dbReference>
<dbReference type="GO" id="GO:0016020">
    <property type="term" value="C:membrane"/>
    <property type="evidence" value="ECO:0007669"/>
    <property type="project" value="InterPro"/>
</dbReference>
<dbReference type="Proteomes" id="UP000286288">
    <property type="component" value="Unassembled WGS sequence"/>
</dbReference>
<evidence type="ECO:0000313" key="7">
    <source>
        <dbReference type="Proteomes" id="UP000286288"/>
    </source>
</evidence>
<evidence type="ECO:0000259" key="3">
    <source>
        <dbReference type="Pfam" id="PF24661"/>
    </source>
</evidence>